<evidence type="ECO:0000313" key="2">
    <source>
        <dbReference type="Proteomes" id="UP000323917"/>
    </source>
</evidence>
<protein>
    <recommendedName>
        <fullName evidence="3">DUF4432 domain-containing protein</fullName>
    </recommendedName>
</protein>
<dbReference type="Pfam" id="PF14486">
    <property type="entry name" value="DUF4432"/>
    <property type="match status" value="1"/>
</dbReference>
<dbReference type="RefSeq" id="WP_148072330.1">
    <property type="nucleotide sequence ID" value="NZ_CP042913.1"/>
</dbReference>
<dbReference type="Proteomes" id="UP000323917">
    <property type="component" value="Chromosome"/>
</dbReference>
<evidence type="ECO:0008006" key="3">
    <source>
        <dbReference type="Google" id="ProtNLM"/>
    </source>
</evidence>
<reference evidence="1 2" key="1">
    <citation type="submission" date="2019-08" db="EMBL/GenBank/DDBJ databases">
        <title>Deep-cultivation of Planctomycetes and their phenomic and genomic characterization uncovers novel biology.</title>
        <authorList>
            <person name="Wiegand S."/>
            <person name="Jogler M."/>
            <person name="Boedeker C."/>
            <person name="Pinto D."/>
            <person name="Vollmers J."/>
            <person name="Rivas-Marin E."/>
            <person name="Kohn T."/>
            <person name="Peeters S.H."/>
            <person name="Heuer A."/>
            <person name="Rast P."/>
            <person name="Oberbeckmann S."/>
            <person name="Bunk B."/>
            <person name="Jeske O."/>
            <person name="Meyerdierks A."/>
            <person name="Storesund J.E."/>
            <person name="Kallscheuer N."/>
            <person name="Luecker S."/>
            <person name="Lage O.M."/>
            <person name="Pohl T."/>
            <person name="Merkel B.J."/>
            <person name="Hornburger P."/>
            <person name="Mueller R.-W."/>
            <person name="Bruemmer F."/>
            <person name="Labrenz M."/>
            <person name="Spormann A.M."/>
            <person name="Op den Camp H."/>
            <person name="Overmann J."/>
            <person name="Amann R."/>
            <person name="Jetten M.S.M."/>
            <person name="Mascher T."/>
            <person name="Medema M.H."/>
            <person name="Devos D.P."/>
            <person name="Kaster A.-K."/>
            <person name="Ovreas L."/>
            <person name="Rohde M."/>
            <person name="Galperin M.Y."/>
            <person name="Jogler C."/>
        </authorList>
    </citation>
    <scope>NUCLEOTIDE SEQUENCE [LARGE SCALE GENOMIC DNA]</scope>
    <source>
        <strain evidence="1 2">Pr1d</strain>
    </source>
</reference>
<dbReference type="AlphaFoldDB" id="A0A5B9Q7N9"/>
<proteinExistence type="predicted"/>
<organism evidence="1 2">
    <name type="scientific">Bythopirellula goksoeyrii</name>
    <dbReference type="NCBI Taxonomy" id="1400387"/>
    <lineage>
        <taxon>Bacteria</taxon>
        <taxon>Pseudomonadati</taxon>
        <taxon>Planctomycetota</taxon>
        <taxon>Planctomycetia</taxon>
        <taxon>Pirellulales</taxon>
        <taxon>Lacipirellulaceae</taxon>
        <taxon>Bythopirellula</taxon>
    </lineage>
</organism>
<dbReference type="KEGG" id="bgok:Pr1d_08490"/>
<accession>A0A5B9Q7N9</accession>
<dbReference type="OrthoDB" id="6183686at2"/>
<sequence>MLAKTWTLIDSTRGIHESDFDLVPADIAAVGNWRITQRTLHGGLSEGVDLIEINNGRMSLFVLPTRGMGIWKATIGDDQTLGWRSPVRGPVHPMFVPITDESGFGWLEGFDELVVRCGLESNGAPEFDEKGRLKYPLHGRIANRPAHHVEVTVDEKAGTIKLRGVVEETRFHFQKLRLTATLTMNFDSTSFTINDEVENYGGTPATMQMLYHINVGDPLLVPGSKIVTHVDTIESLTSEPNTEGWETMGPPVAGAPEECYAMKLTAGEDGRTQVLLKNAEGTAGSAIRFSNKELPCFTLWKNMVANTDGYVTGLEPATNFPKTRSEEEASGRVVTLAPGETWNAEVAVDWLTSTSEVNAVEQSLRNHG</sequence>
<dbReference type="CDD" id="cd09023">
    <property type="entry name" value="Aldose_epim_Ec_c4013"/>
    <property type="match status" value="1"/>
</dbReference>
<dbReference type="Gene3D" id="2.70.98.10">
    <property type="match status" value="1"/>
</dbReference>
<evidence type="ECO:0000313" key="1">
    <source>
        <dbReference type="EMBL" id="QEG33585.1"/>
    </source>
</evidence>
<dbReference type="InterPro" id="IPR014718">
    <property type="entry name" value="GH-type_carb-bd"/>
</dbReference>
<keyword evidence="2" id="KW-1185">Reference proteome</keyword>
<dbReference type="EMBL" id="CP042913">
    <property type="protein sequence ID" value="QEG33585.1"/>
    <property type="molecule type" value="Genomic_DNA"/>
</dbReference>
<dbReference type="InterPro" id="IPR027839">
    <property type="entry name" value="DUF4432"/>
</dbReference>
<dbReference type="GO" id="GO:0030246">
    <property type="term" value="F:carbohydrate binding"/>
    <property type="evidence" value="ECO:0007669"/>
    <property type="project" value="InterPro"/>
</dbReference>
<name>A0A5B9Q7N9_9BACT</name>
<gene>
    <name evidence="1" type="ORF">Pr1d_08490</name>
</gene>